<evidence type="ECO:0000313" key="1">
    <source>
        <dbReference type="EMBL" id="KAF4302892.1"/>
    </source>
</evidence>
<dbReference type="Proteomes" id="UP000572817">
    <property type="component" value="Unassembled WGS sequence"/>
</dbReference>
<dbReference type="AlphaFoldDB" id="A0A8H4N4Q1"/>
<name>A0A8H4N4Q1_9PEZI</name>
<dbReference type="EMBL" id="WWBZ02000062">
    <property type="protein sequence ID" value="KAF4302892.1"/>
    <property type="molecule type" value="Genomic_DNA"/>
</dbReference>
<comment type="caution">
    <text evidence="1">The sequence shown here is derived from an EMBL/GenBank/DDBJ whole genome shotgun (WGS) entry which is preliminary data.</text>
</comment>
<accession>A0A8H4N4Q1</accession>
<reference evidence="1" key="1">
    <citation type="submission" date="2020-04" db="EMBL/GenBank/DDBJ databases">
        <title>Genome Assembly and Annotation of Botryosphaeria dothidea sdau 11-99, a Latent Pathogen of Apple Fruit Ring Rot in China.</title>
        <authorList>
            <person name="Yu C."/>
            <person name="Diao Y."/>
            <person name="Lu Q."/>
            <person name="Zhao J."/>
            <person name="Cui S."/>
            <person name="Peng C."/>
            <person name="He B."/>
            <person name="Liu H."/>
        </authorList>
    </citation>
    <scope>NUCLEOTIDE SEQUENCE [LARGE SCALE GENOMIC DNA]</scope>
    <source>
        <strain evidence="1">Sdau11-99</strain>
    </source>
</reference>
<organism evidence="1 2">
    <name type="scientific">Botryosphaeria dothidea</name>
    <dbReference type="NCBI Taxonomy" id="55169"/>
    <lineage>
        <taxon>Eukaryota</taxon>
        <taxon>Fungi</taxon>
        <taxon>Dikarya</taxon>
        <taxon>Ascomycota</taxon>
        <taxon>Pezizomycotina</taxon>
        <taxon>Dothideomycetes</taxon>
        <taxon>Dothideomycetes incertae sedis</taxon>
        <taxon>Botryosphaeriales</taxon>
        <taxon>Botryosphaeriaceae</taxon>
        <taxon>Botryosphaeria</taxon>
    </lineage>
</organism>
<sequence>MARYEHHHVTSARLTGYITRTALENFLKDRFKNADIARFEIQEKTERFEFWAPEPIPEEDMK</sequence>
<evidence type="ECO:0000313" key="2">
    <source>
        <dbReference type="Proteomes" id="UP000572817"/>
    </source>
</evidence>
<proteinExistence type="predicted"/>
<gene>
    <name evidence="1" type="ORF">GTA08_BOTSDO09456</name>
</gene>
<keyword evidence="2" id="KW-1185">Reference proteome</keyword>
<protein>
    <submittedName>
        <fullName evidence="1">Uncharacterized protein</fullName>
    </submittedName>
</protein>